<gene>
    <name evidence="9" type="ORF">JF886_04030</name>
</gene>
<dbReference type="GO" id="GO:0019752">
    <property type="term" value="P:carboxylic acid metabolic process"/>
    <property type="evidence" value="ECO:0007669"/>
    <property type="project" value="InterPro"/>
</dbReference>
<evidence type="ECO:0000256" key="8">
    <source>
        <dbReference type="SAM" id="MobiDB-lite"/>
    </source>
</evidence>
<feature type="region of interest" description="Disordered" evidence="8">
    <location>
        <begin position="28"/>
        <end position="47"/>
    </location>
</feature>
<evidence type="ECO:0000256" key="7">
    <source>
        <dbReference type="RuleBase" id="RU000382"/>
    </source>
</evidence>
<dbReference type="Gene3D" id="3.90.1150.10">
    <property type="entry name" value="Aspartate Aminotransferase, domain 1"/>
    <property type="match status" value="1"/>
</dbReference>
<keyword evidence="4 6" id="KW-0663">Pyridoxal phosphate</keyword>
<evidence type="ECO:0000256" key="2">
    <source>
        <dbReference type="ARBA" id="ARBA00009533"/>
    </source>
</evidence>
<feature type="modified residue" description="N6-(pyridoxal phosphate)lysine" evidence="6">
    <location>
        <position position="294"/>
    </location>
</feature>
<evidence type="ECO:0000256" key="5">
    <source>
        <dbReference type="ARBA" id="ARBA00023239"/>
    </source>
</evidence>
<comment type="cofactor">
    <cofactor evidence="1 6 7">
        <name>pyridoxal 5'-phosphate</name>
        <dbReference type="ChEBI" id="CHEBI:597326"/>
    </cofactor>
</comment>
<keyword evidence="5 7" id="KW-0456">Lyase</keyword>
<accession>A0A934N998</accession>
<dbReference type="RefSeq" id="WP_337309873.1">
    <property type="nucleotide sequence ID" value="NZ_JAEKNS010000047.1"/>
</dbReference>
<dbReference type="InterPro" id="IPR015422">
    <property type="entry name" value="PyrdxlP-dep_Trfase_small"/>
</dbReference>
<dbReference type="InterPro" id="IPR010977">
    <property type="entry name" value="Aromatic_deC"/>
</dbReference>
<dbReference type="GO" id="GO:0004058">
    <property type="term" value="F:aromatic-L-amino-acid decarboxylase activity"/>
    <property type="evidence" value="ECO:0007669"/>
    <property type="project" value="UniProtKB-ARBA"/>
</dbReference>
<dbReference type="Proteomes" id="UP000606991">
    <property type="component" value="Unassembled WGS sequence"/>
</dbReference>
<keyword evidence="9" id="KW-0808">Transferase</keyword>
<proteinExistence type="inferred from homology"/>
<keyword evidence="3" id="KW-0210">Decarboxylase</keyword>
<dbReference type="InterPro" id="IPR015424">
    <property type="entry name" value="PyrdxlP-dep_Trfase"/>
</dbReference>
<evidence type="ECO:0000313" key="10">
    <source>
        <dbReference type="Proteomes" id="UP000606991"/>
    </source>
</evidence>
<dbReference type="Gene3D" id="3.40.640.10">
    <property type="entry name" value="Type I PLP-dependent aspartate aminotransferase-like (Major domain)"/>
    <property type="match status" value="1"/>
</dbReference>
<protein>
    <submittedName>
        <fullName evidence="9">Aminotransferase class V-fold PLP-dependent enzyme</fullName>
    </submittedName>
</protein>
<sequence>MTVPPARDPLDAALDAARRHLAALPERPVRPVKSAHEAGAQLPPELPRGVSDPAAVIDSLADVVEGGLLLTGSPRFFGWVVGGTLPVALAADWLVSAWDSVGGVSAAGPALARLEDQAGRWLLDLLGLPALSSFGFTTGCQTAHLTALATARHELLCRRGVDVERAGLRGAPAIRVLAAEDRHVTVDIALRYLGIGSDALTPLPSDVQGRVAPEAFAQALSRDPDAPTIVLAQAGNIHSGAFEDFPRICTVAHHAGAWVHVDGAFGLWASASESLRHLTAGVGQADSWATDAHKVLNTPYDCGFVACALPEAHRAAMSGTGSYVAFDVAERDANAWVPEYSRRARAIPVWAALRALGRSGVDDLVTGLHERARQFAELLAGQPGVEVLNDVVFNQVLVRFDGSDDLTRSVIEKAQNDGVLWLGGSVWRDQVVARISVCNHATTAADVERSADALLAAARQAMDVQTAT</sequence>
<evidence type="ECO:0000256" key="1">
    <source>
        <dbReference type="ARBA" id="ARBA00001933"/>
    </source>
</evidence>
<comment type="similarity">
    <text evidence="2 7">Belongs to the group II decarboxylase family.</text>
</comment>
<dbReference type="Pfam" id="PF00282">
    <property type="entry name" value="Pyridoxal_deC"/>
    <property type="match status" value="1"/>
</dbReference>
<reference evidence="9 10" key="1">
    <citation type="submission" date="2020-10" db="EMBL/GenBank/DDBJ databases">
        <title>Ca. Dormibacterota MAGs.</title>
        <authorList>
            <person name="Montgomery K."/>
        </authorList>
    </citation>
    <scope>NUCLEOTIDE SEQUENCE [LARGE SCALE GENOMIC DNA]</scope>
    <source>
        <strain evidence="9">SC8812_S17_18</strain>
    </source>
</reference>
<dbReference type="GO" id="GO:0008483">
    <property type="term" value="F:transaminase activity"/>
    <property type="evidence" value="ECO:0007669"/>
    <property type="project" value="UniProtKB-KW"/>
</dbReference>
<dbReference type="InterPro" id="IPR002129">
    <property type="entry name" value="PyrdxlP-dep_de-COase"/>
</dbReference>
<evidence type="ECO:0000256" key="3">
    <source>
        <dbReference type="ARBA" id="ARBA00022793"/>
    </source>
</evidence>
<keyword evidence="9" id="KW-0032">Aminotransferase</keyword>
<evidence type="ECO:0000256" key="4">
    <source>
        <dbReference type="ARBA" id="ARBA00022898"/>
    </source>
</evidence>
<dbReference type="PANTHER" id="PTHR11999:SF70">
    <property type="entry name" value="MIP05841P"/>
    <property type="match status" value="1"/>
</dbReference>
<dbReference type="GO" id="GO:0030170">
    <property type="term" value="F:pyridoxal phosphate binding"/>
    <property type="evidence" value="ECO:0007669"/>
    <property type="project" value="InterPro"/>
</dbReference>
<evidence type="ECO:0000256" key="6">
    <source>
        <dbReference type="PIRSR" id="PIRSR602129-50"/>
    </source>
</evidence>
<dbReference type="SUPFAM" id="SSF53383">
    <property type="entry name" value="PLP-dependent transferases"/>
    <property type="match status" value="1"/>
</dbReference>
<comment type="caution">
    <text evidence="9">The sequence shown here is derived from an EMBL/GenBank/DDBJ whole genome shotgun (WGS) entry which is preliminary data.</text>
</comment>
<dbReference type="EMBL" id="JAEKNS010000047">
    <property type="protein sequence ID" value="MBJ7594022.1"/>
    <property type="molecule type" value="Genomic_DNA"/>
</dbReference>
<dbReference type="AlphaFoldDB" id="A0A934N998"/>
<dbReference type="PANTHER" id="PTHR11999">
    <property type="entry name" value="GROUP II PYRIDOXAL-5-PHOSPHATE DECARBOXYLASE"/>
    <property type="match status" value="1"/>
</dbReference>
<organism evidence="9 10">
    <name type="scientific">Candidatus Aeolococcus gillhamiae</name>
    <dbReference type="NCBI Taxonomy" id="3127015"/>
    <lineage>
        <taxon>Bacteria</taxon>
        <taxon>Bacillati</taxon>
        <taxon>Candidatus Dormiibacterota</taxon>
        <taxon>Candidatus Dormibacteria</taxon>
        <taxon>Candidatus Aeolococcales</taxon>
        <taxon>Candidatus Aeolococcaceae</taxon>
        <taxon>Candidatus Aeolococcus</taxon>
    </lineage>
</organism>
<dbReference type="InterPro" id="IPR015421">
    <property type="entry name" value="PyrdxlP-dep_Trfase_major"/>
</dbReference>
<name>A0A934N998_9BACT</name>
<evidence type="ECO:0000313" key="9">
    <source>
        <dbReference type="EMBL" id="MBJ7594022.1"/>
    </source>
</evidence>